<protein>
    <submittedName>
        <fullName evidence="2">Uncharacterized protein</fullName>
    </submittedName>
</protein>
<reference evidence="2 3" key="1">
    <citation type="submission" date="2021-07" db="EMBL/GenBank/DDBJ databases">
        <authorList>
            <person name="Palmer J.M."/>
        </authorList>
    </citation>
    <scope>NUCLEOTIDE SEQUENCE [LARGE SCALE GENOMIC DNA]</scope>
    <source>
        <strain evidence="2 3">AT_MEX2019</strain>
        <tissue evidence="2">Muscle</tissue>
    </source>
</reference>
<gene>
    <name evidence="2" type="ORF">ATANTOWER_027346</name>
</gene>
<proteinExistence type="predicted"/>
<accession>A0ABU7B3E8</accession>
<keyword evidence="3" id="KW-1185">Reference proteome</keyword>
<evidence type="ECO:0000313" key="3">
    <source>
        <dbReference type="Proteomes" id="UP001345963"/>
    </source>
</evidence>
<name>A0ABU7B3E8_9TELE</name>
<sequence length="72" mass="7794">MDGKIKSSSDMELEPGLEAQHCTGTEDSGRMMQSLGRPNRHCYGNGEYSAEALGTLSGDCIGLQNCTIRNRN</sequence>
<evidence type="ECO:0000256" key="1">
    <source>
        <dbReference type="SAM" id="MobiDB-lite"/>
    </source>
</evidence>
<feature type="region of interest" description="Disordered" evidence="1">
    <location>
        <begin position="1"/>
        <end position="33"/>
    </location>
</feature>
<dbReference type="Proteomes" id="UP001345963">
    <property type="component" value="Unassembled WGS sequence"/>
</dbReference>
<organism evidence="2 3">
    <name type="scientific">Ataeniobius toweri</name>
    <dbReference type="NCBI Taxonomy" id="208326"/>
    <lineage>
        <taxon>Eukaryota</taxon>
        <taxon>Metazoa</taxon>
        <taxon>Chordata</taxon>
        <taxon>Craniata</taxon>
        <taxon>Vertebrata</taxon>
        <taxon>Euteleostomi</taxon>
        <taxon>Actinopterygii</taxon>
        <taxon>Neopterygii</taxon>
        <taxon>Teleostei</taxon>
        <taxon>Neoteleostei</taxon>
        <taxon>Acanthomorphata</taxon>
        <taxon>Ovalentaria</taxon>
        <taxon>Atherinomorphae</taxon>
        <taxon>Cyprinodontiformes</taxon>
        <taxon>Goodeidae</taxon>
        <taxon>Ataeniobius</taxon>
    </lineage>
</organism>
<comment type="caution">
    <text evidence="2">The sequence shown here is derived from an EMBL/GenBank/DDBJ whole genome shotgun (WGS) entry which is preliminary data.</text>
</comment>
<evidence type="ECO:0000313" key="2">
    <source>
        <dbReference type="EMBL" id="MED6244908.1"/>
    </source>
</evidence>
<dbReference type="EMBL" id="JAHUTI010040004">
    <property type="protein sequence ID" value="MED6244908.1"/>
    <property type="molecule type" value="Genomic_DNA"/>
</dbReference>